<dbReference type="AlphaFoldDB" id="X0YIZ7"/>
<sequence>PFFERRYREEVGIERPHLFKFPAVVIGIVGGDKRGNAEIVFLEVPSWGGSLNISGSGKLADFIDKAGSGYVLAKNSPYSFIIPQGQENFLSRQISQNPPVYGGSKLRDASFKVTPLDESRQLVKVSVWDSDRVDVVWYEATDKAVIPKHFLHYSENGYYLVCQLKALAAAIIVWIVGSISRTFSYSTIALPASSCL</sequence>
<proteinExistence type="predicted"/>
<organism evidence="1">
    <name type="scientific">marine sediment metagenome</name>
    <dbReference type="NCBI Taxonomy" id="412755"/>
    <lineage>
        <taxon>unclassified sequences</taxon>
        <taxon>metagenomes</taxon>
        <taxon>ecological metagenomes</taxon>
    </lineage>
</organism>
<evidence type="ECO:0000313" key="1">
    <source>
        <dbReference type="EMBL" id="GAG56019.1"/>
    </source>
</evidence>
<reference evidence="1" key="1">
    <citation type="journal article" date="2014" name="Front. Microbiol.">
        <title>High frequency of phylogenetically diverse reductive dehalogenase-homologous genes in deep subseafloor sedimentary metagenomes.</title>
        <authorList>
            <person name="Kawai M."/>
            <person name="Futagami T."/>
            <person name="Toyoda A."/>
            <person name="Takaki Y."/>
            <person name="Nishi S."/>
            <person name="Hori S."/>
            <person name="Arai W."/>
            <person name="Tsubouchi T."/>
            <person name="Morono Y."/>
            <person name="Uchiyama I."/>
            <person name="Ito T."/>
            <person name="Fujiyama A."/>
            <person name="Inagaki F."/>
            <person name="Takami H."/>
        </authorList>
    </citation>
    <scope>NUCLEOTIDE SEQUENCE</scope>
    <source>
        <strain evidence="1">Expedition CK06-06</strain>
    </source>
</reference>
<dbReference type="EMBL" id="BART01008639">
    <property type="protein sequence ID" value="GAG56019.1"/>
    <property type="molecule type" value="Genomic_DNA"/>
</dbReference>
<gene>
    <name evidence="1" type="ORF">S01H4_19372</name>
</gene>
<accession>X0YIZ7</accession>
<comment type="caution">
    <text evidence="1">The sequence shown here is derived from an EMBL/GenBank/DDBJ whole genome shotgun (WGS) entry which is preliminary data.</text>
</comment>
<protein>
    <submittedName>
        <fullName evidence="1">Uncharacterized protein</fullName>
    </submittedName>
</protein>
<name>X0YIZ7_9ZZZZ</name>
<feature type="non-terminal residue" evidence="1">
    <location>
        <position position="1"/>
    </location>
</feature>